<comment type="caution">
    <text evidence="1">The sequence shown here is derived from an EMBL/GenBank/DDBJ whole genome shotgun (WGS) entry which is preliminary data.</text>
</comment>
<dbReference type="RefSeq" id="WP_023430246.1">
    <property type="nucleotide sequence ID" value="NZ_AWXZ01000005.1"/>
</dbReference>
<name>V4RQ86_9HYPH</name>
<evidence type="ECO:0000313" key="1">
    <source>
        <dbReference type="EMBL" id="ESR27394.1"/>
    </source>
</evidence>
<sequence length="138" mass="14596">MFEVAVKVLAGTLVIVAAAGFLIPPLGTAVHVLTAWRFGATGYVYYGVGKNGEPTQAGKLYLIRTGSRDYDSIGFGDKLQAASLKYFRDGPSASAPAIFILQRGECVTVLAKVWKSVSECSVSGGWLRVATSGCGLFR</sequence>
<organism evidence="1 2">
    <name type="scientific">Lutibaculum baratangense AMV1</name>
    <dbReference type="NCBI Taxonomy" id="631454"/>
    <lineage>
        <taxon>Bacteria</taxon>
        <taxon>Pseudomonadati</taxon>
        <taxon>Pseudomonadota</taxon>
        <taxon>Alphaproteobacteria</taxon>
        <taxon>Hyphomicrobiales</taxon>
        <taxon>Tepidamorphaceae</taxon>
        <taxon>Lutibaculum</taxon>
    </lineage>
</organism>
<reference evidence="1 2" key="1">
    <citation type="journal article" date="2014" name="Genome Announc.">
        <title>Draft Genome Sequence of Lutibaculum baratangense Strain AMV1T, Isolated from a Mud Volcano in Andamans, India.</title>
        <authorList>
            <person name="Singh A."/>
            <person name="Sreenivas A."/>
            <person name="Sathyanarayana Reddy G."/>
            <person name="Pinnaka A.K."/>
            <person name="Shivaji S."/>
        </authorList>
    </citation>
    <scope>NUCLEOTIDE SEQUENCE [LARGE SCALE GENOMIC DNA]</scope>
    <source>
        <strain evidence="1 2">AMV1</strain>
    </source>
</reference>
<proteinExistence type="predicted"/>
<gene>
    <name evidence="1" type="ORF">N177_0088</name>
</gene>
<protein>
    <submittedName>
        <fullName evidence="1">Uncharacterized protein</fullName>
    </submittedName>
</protein>
<dbReference type="AlphaFoldDB" id="V4RQ86"/>
<accession>V4RQ86</accession>
<dbReference type="STRING" id="631454.N177_0088"/>
<evidence type="ECO:0000313" key="2">
    <source>
        <dbReference type="Proteomes" id="UP000017819"/>
    </source>
</evidence>
<dbReference type="Proteomes" id="UP000017819">
    <property type="component" value="Unassembled WGS sequence"/>
</dbReference>
<dbReference type="EMBL" id="AWXZ01000005">
    <property type="protein sequence ID" value="ESR27394.1"/>
    <property type="molecule type" value="Genomic_DNA"/>
</dbReference>
<keyword evidence="2" id="KW-1185">Reference proteome</keyword>